<dbReference type="PIRSF" id="PIRSF001365">
    <property type="entry name" value="DHDPS"/>
    <property type="match status" value="1"/>
</dbReference>
<dbReference type="GO" id="GO:0008747">
    <property type="term" value="F:N-acetylneuraminate lyase activity"/>
    <property type="evidence" value="ECO:0007669"/>
    <property type="project" value="TreeGrafter"/>
</dbReference>
<evidence type="ECO:0000313" key="6">
    <source>
        <dbReference type="Proteomes" id="UP000321638"/>
    </source>
</evidence>
<dbReference type="PANTHER" id="PTHR42849:SF1">
    <property type="entry name" value="N-ACETYLNEURAMINATE LYASE"/>
    <property type="match status" value="1"/>
</dbReference>
<evidence type="ECO:0000256" key="1">
    <source>
        <dbReference type="ARBA" id="ARBA00023239"/>
    </source>
</evidence>
<dbReference type="AlphaFoldDB" id="A0A5C8PTM3"/>
<sequence length="301" mass="31761">MQTDLSGILSAVFTPMNGDGTAIDTAAYARLLKSQVALGVHGVVVAGSTGEHSTLTTAERKSLCEAAVATVKGKTTIIVQVGATSTRDSLDLARHAMATGADRLMAVAPYYDRLRWPDLQHYLSQVAAIADGPIVYYHTPRVTGLDLTEEQLVSLTQSGFISHIKDSAADFTRSVRLMLNPGAPKVIAGTDPGMMALLASGAVGSILGASTFIPEICVELYQAVCEKRDLAAAQAVWKRLWPILNALLLNGYVAMTKAGAELRGMPVGAPREPLLPADDEARATLKRLLAEAGIGRLPAVD</sequence>
<dbReference type="Gene3D" id="3.20.20.70">
    <property type="entry name" value="Aldolase class I"/>
    <property type="match status" value="1"/>
</dbReference>
<dbReference type="SMART" id="SM01130">
    <property type="entry name" value="DHDPS"/>
    <property type="match status" value="1"/>
</dbReference>
<dbReference type="PRINTS" id="PR00146">
    <property type="entry name" value="DHPICSNTHASE"/>
</dbReference>
<feature type="active site" description="Proton donor/acceptor" evidence="3">
    <location>
        <position position="137"/>
    </location>
</feature>
<feature type="active site" description="Schiff-base intermediate with substrate" evidence="3">
    <location>
        <position position="165"/>
    </location>
</feature>
<dbReference type="OrthoDB" id="9782828at2"/>
<dbReference type="GO" id="GO:0005829">
    <property type="term" value="C:cytosol"/>
    <property type="evidence" value="ECO:0007669"/>
    <property type="project" value="TreeGrafter"/>
</dbReference>
<evidence type="ECO:0000256" key="2">
    <source>
        <dbReference type="PIRNR" id="PIRNR001365"/>
    </source>
</evidence>
<evidence type="ECO:0000256" key="4">
    <source>
        <dbReference type="PIRSR" id="PIRSR001365-2"/>
    </source>
</evidence>
<proteinExistence type="inferred from homology"/>
<evidence type="ECO:0000313" key="5">
    <source>
        <dbReference type="EMBL" id="TXL81712.1"/>
    </source>
</evidence>
<comment type="caution">
    <text evidence="5">The sequence shown here is derived from an EMBL/GenBank/DDBJ whole genome shotgun (WGS) entry which is preliminary data.</text>
</comment>
<dbReference type="InterPro" id="IPR002220">
    <property type="entry name" value="DapA-like"/>
</dbReference>
<comment type="similarity">
    <text evidence="2">Belongs to the DapA family.</text>
</comment>
<dbReference type="EMBL" id="VDUZ01000003">
    <property type="protein sequence ID" value="TXL81712.1"/>
    <property type="molecule type" value="Genomic_DNA"/>
</dbReference>
<keyword evidence="1 2" id="KW-0456">Lyase</keyword>
<keyword evidence="6" id="KW-1185">Reference proteome</keyword>
<gene>
    <name evidence="5" type="ORF">FHP25_04065</name>
</gene>
<accession>A0A5C8PTM3</accession>
<evidence type="ECO:0000256" key="3">
    <source>
        <dbReference type="PIRSR" id="PIRSR001365-1"/>
    </source>
</evidence>
<name>A0A5C8PTM3_9HYPH</name>
<dbReference type="RefSeq" id="WP_147845620.1">
    <property type="nucleotide sequence ID" value="NZ_VDUZ01000003.1"/>
</dbReference>
<organism evidence="5 6">
    <name type="scientific">Vineibacter terrae</name>
    <dbReference type="NCBI Taxonomy" id="2586908"/>
    <lineage>
        <taxon>Bacteria</taxon>
        <taxon>Pseudomonadati</taxon>
        <taxon>Pseudomonadota</taxon>
        <taxon>Alphaproteobacteria</taxon>
        <taxon>Hyphomicrobiales</taxon>
        <taxon>Vineibacter</taxon>
    </lineage>
</organism>
<feature type="binding site" evidence="4">
    <location>
        <position position="49"/>
    </location>
    <ligand>
        <name>pyruvate</name>
        <dbReference type="ChEBI" id="CHEBI:15361"/>
    </ligand>
</feature>
<dbReference type="PANTHER" id="PTHR42849">
    <property type="entry name" value="N-ACETYLNEURAMINATE LYASE"/>
    <property type="match status" value="1"/>
</dbReference>
<dbReference type="CDD" id="cd00408">
    <property type="entry name" value="DHDPS-like"/>
    <property type="match status" value="1"/>
</dbReference>
<protein>
    <submittedName>
        <fullName evidence="5">Dihydrodipicolinate synthase family protein</fullName>
    </submittedName>
</protein>
<dbReference type="SUPFAM" id="SSF51569">
    <property type="entry name" value="Aldolase"/>
    <property type="match status" value="1"/>
</dbReference>
<dbReference type="Proteomes" id="UP000321638">
    <property type="component" value="Unassembled WGS sequence"/>
</dbReference>
<reference evidence="5 6" key="1">
    <citation type="submission" date="2019-06" db="EMBL/GenBank/DDBJ databases">
        <title>New taxonomy in bacterial strain CC-CFT640, isolated from vineyard.</title>
        <authorList>
            <person name="Lin S.-Y."/>
            <person name="Tsai C.-F."/>
            <person name="Young C.-C."/>
        </authorList>
    </citation>
    <scope>NUCLEOTIDE SEQUENCE [LARGE SCALE GENOMIC DNA]</scope>
    <source>
        <strain evidence="5 6">CC-CFT640</strain>
    </source>
</reference>
<dbReference type="InterPro" id="IPR013785">
    <property type="entry name" value="Aldolase_TIM"/>
</dbReference>
<dbReference type="Pfam" id="PF00701">
    <property type="entry name" value="DHDPS"/>
    <property type="match status" value="1"/>
</dbReference>
<feature type="binding site" evidence="4">
    <location>
        <position position="206"/>
    </location>
    <ligand>
        <name>pyruvate</name>
        <dbReference type="ChEBI" id="CHEBI:15361"/>
    </ligand>
</feature>
<dbReference type="GO" id="GO:0019262">
    <property type="term" value="P:N-acetylneuraminate catabolic process"/>
    <property type="evidence" value="ECO:0007669"/>
    <property type="project" value="TreeGrafter"/>
</dbReference>